<comment type="caution">
    <text evidence="2">The sequence shown here is derived from an EMBL/GenBank/DDBJ whole genome shotgun (WGS) entry which is preliminary data.</text>
</comment>
<accession>A0A843WRN2</accession>
<sequence length="61" mass="6964">MTPAFSFKSSGVIKRHTSRPCLSPPCHKTTHVEAMFKSSGVIKRHSLRYMFKSSVVIKRRT</sequence>
<name>A0A843WRN2_COLES</name>
<evidence type="ECO:0000256" key="1">
    <source>
        <dbReference type="SAM" id="MobiDB-lite"/>
    </source>
</evidence>
<reference evidence="2" key="1">
    <citation type="submission" date="2017-07" db="EMBL/GenBank/DDBJ databases">
        <title>Taro Niue Genome Assembly and Annotation.</title>
        <authorList>
            <person name="Atibalentja N."/>
            <person name="Keating K."/>
            <person name="Fields C.J."/>
        </authorList>
    </citation>
    <scope>NUCLEOTIDE SEQUENCE</scope>
    <source>
        <strain evidence="2">Niue_2</strain>
        <tissue evidence="2">Leaf</tissue>
    </source>
</reference>
<dbReference type="AlphaFoldDB" id="A0A843WRN2"/>
<proteinExistence type="predicted"/>
<protein>
    <submittedName>
        <fullName evidence="2">Uncharacterized protein</fullName>
    </submittedName>
</protein>
<dbReference type="Proteomes" id="UP000652761">
    <property type="component" value="Unassembled WGS sequence"/>
</dbReference>
<feature type="region of interest" description="Disordered" evidence="1">
    <location>
        <begin position="1"/>
        <end position="22"/>
    </location>
</feature>
<organism evidence="2 3">
    <name type="scientific">Colocasia esculenta</name>
    <name type="common">Wild taro</name>
    <name type="synonym">Arum esculentum</name>
    <dbReference type="NCBI Taxonomy" id="4460"/>
    <lineage>
        <taxon>Eukaryota</taxon>
        <taxon>Viridiplantae</taxon>
        <taxon>Streptophyta</taxon>
        <taxon>Embryophyta</taxon>
        <taxon>Tracheophyta</taxon>
        <taxon>Spermatophyta</taxon>
        <taxon>Magnoliopsida</taxon>
        <taxon>Liliopsida</taxon>
        <taxon>Araceae</taxon>
        <taxon>Aroideae</taxon>
        <taxon>Colocasieae</taxon>
        <taxon>Colocasia</taxon>
    </lineage>
</organism>
<evidence type="ECO:0000313" key="2">
    <source>
        <dbReference type="EMBL" id="MQM07125.1"/>
    </source>
</evidence>
<keyword evidence="3" id="KW-1185">Reference proteome</keyword>
<gene>
    <name evidence="2" type="ORF">Taro_039962</name>
</gene>
<evidence type="ECO:0000313" key="3">
    <source>
        <dbReference type="Proteomes" id="UP000652761"/>
    </source>
</evidence>
<dbReference type="EMBL" id="NMUH01003801">
    <property type="protein sequence ID" value="MQM07125.1"/>
    <property type="molecule type" value="Genomic_DNA"/>
</dbReference>